<keyword evidence="3 10" id="KW-0812">Transmembrane</keyword>
<dbReference type="PANTHER" id="PTHR43427">
    <property type="entry name" value="CHLORIDE CHANNEL PROTEIN CLC-E"/>
    <property type="match status" value="1"/>
</dbReference>
<dbReference type="OrthoDB" id="9812438at2"/>
<protein>
    <submittedName>
        <fullName evidence="11">Chloride channel protein</fullName>
    </submittedName>
    <submittedName>
        <fullName evidence="12">H+/Cl-antiporter ClcA</fullName>
    </submittedName>
</protein>
<feature type="transmembrane region" description="Helical" evidence="10">
    <location>
        <begin position="378"/>
        <end position="403"/>
    </location>
</feature>
<dbReference type="CDD" id="cd01034">
    <property type="entry name" value="EriC_like"/>
    <property type="match status" value="1"/>
</dbReference>
<feature type="transmembrane region" description="Helical" evidence="10">
    <location>
        <begin position="284"/>
        <end position="303"/>
    </location>
</feature>
<reference evidence="12 14" key="2">
    <citation type="submission" date="2019-03" db="EMBL/GenBank/DDBJ databases">
        <title>Genomic Encyclopedia of Archaeal and Bacterial Type Strains, Phase II (KMG-II): from individual species to whole genera.</title>
        <authorList>
            <person name="Goeker M."/>
        </authorList>
    </citation>
    <scope>NUCLEOTIDE SEQUENCE [LARGE SCALE GENOMIC DNA]</scope>
    <source>
        <strain evidence="12 14">DSM 15235</strain>
    </source>
</reference>
<keyword evidence="8" id="KW-0868">Chloride</keyword>
<dbReference type="Proteomes" id="UP000269375">
    <property type="component" value="Unassembled WGS sequence"/>
</dbReference>
<feature type="transmembrane region" description="Helical" evidence="10">
    <location>
        <begin position="409"/>
        <end position="429"/>
    </location>
</feature>
<reference evidence="11 13" key="1">
    <citation type="submission" date="2018-11" db="EMBL/GenBank/DDBJ databases">
        <title>Proposal to divide the Flavobacteriaceae and reorganize its genera based on Amino Acid Identity values calculated from whole genome sequences.</title>
        <authorList>
            <person name="Nicholson A.C."/>
            <person name="Gulvik C.A."/>
            <person name="Whitney A.M."/>
            <person name="Humrighouse B.W."/>
            <person name="Bell M."/>
            <person name="Holmes B."/>
            <person name="Steigerwalt A."/>
            <person name="Villarma A."/>
            <person name="Sheth M."/>
            <person name="Batra D."/>
            <person name="Pryor J."/>
            <person name="Bernardet J.-F."/>
            <person name="Hugo C."/>
            <person name="Kampfer P."/>
            <person name="Newman J."/>
            <person name="Mcquiston J.R."/>
        </authorList>
    </citation>
    <scope>NUCLEOTIDE SEQUENCE [LARGE SCALE GENOMIC DNA]</scope>
    <source>
        <strain evidence="11 13">DSM 15235</strain>
    </source>
</reference>
<dbReference type="GO" id="GO:0034707">
    <property type="term" value="C:chloride channel complex"/>
    <property type="evidence" value="ECO:0007669"/>
    <property type="project" value="UniProtKB-KW"/>
</dbReference>
<gene>
    <name evidence="12" type="ORF">BCF50_0918</name>
    <name evidence="11" type="ORF">EGI05_03280</name>
</gene>
<keyword evidence="4 10" id="KW-1133">Transmembrane helix</keyword>
<proteinExistence type="predicted"/>
<dbReference type="EMBL" id="RJTX01000001">
    <property type="protein sequence ID" value="ROH99925.1"/>
    <property type="molecule type" value="Genomic_DNA"/>
</dbReference>
<sequence>MFKILLQIRKGLKKSFDNIRNERLKHNLLQAIPFWIGSVITGFFAVMYAKIFAWGEKLLNLILDWHDWMIFIIAPIGFVISWWLVKEFAPNAKGSGIPQVMAAVELANPKEHKYIRSFLSLKIIVFKILSSVILVIGGGAVGREGPTIQIAGSVFRKVNEYLPDWWPKISKKNMIMTGAAAGLAAAFNTPLGGIVFAVEELSKTHINYFKTALFTAVIIAGLTAQTLAGSYLYLGYPKTNDVSLMVMFPIILVAGIAGILASQLSVTMLAMSDWKKRKLKTQKANIAFLVLSALIIASIAFFINREILGSGKEIMERVLFTSDKHEDWYVPILRMLGPALSFTSGGAGGIFAPALTAGASIGSVISGFIHLTPNETNVVILAGMVAFLTGITRAPFTSAIIVLEMTDRHSLIFHLMLAGMVSSIASILVSRHSLYDVIKVNFLEEIRSKKLEG</sequence>
<feature type="transmembrane region" description="Helical" evidence="10">
    <location>
        <begin position="28"/>
        <end position="48"/>
    </location>
</feature>
<evidence type="ECO:0000313" key="14">
    <source>
        <dbReference type="Proteomes" id="UP000295709"/>
    </source>
</evidence>
<evidence type="ECO:0000256" key="7">
    <source>
        <dbReference type="ARBA" id="ARBA00023173"/>
    </source>
</evidence>
<feature type="transmembrane region" description="Helical" evidence="10">
    <location>
        <begin position="68"/>
        <end position="85"/>
    </location>
</feature>
<feature type="transmembrane region" description="Helical" evidence="10">
    <location>
        <begin position="350"/>
        <end position="371"/>
    </location>
</feature>
<dbReference type="PRINTS" id="PR00762">
    <property type="entry name" value="CLCHANNEL"/>
</dbReference>
<evidence type="ECO:0000313" key="13">
    <source>
        <dbReference type="Proteomes" id="UP000269375"/>
    </source>
</evidence>
<evidence type="ECO:0000256" key="1">
    <source>
        <dbReference type="ARBA" id="ARBA00004141"/>
    </source>
</evidence>
<keyword evidence="7" id="KW-0869">Chloride channel</keyword>
<dbReference type="SUPFAM" id="SSF81340">
    <property type="entry name" value="Clc chloride channel"/>
    <property type="match status" value="1"/>
</dbReference>
<keyword evidence="14" id="KW-1185">Reference proteome</keyword>
<keyword evidence="5" id="KW-0406">Ion transport</keyword>
<evidence type="ECO:0000256" key="2">
    <source>
        <dbReference type="ARBA" id="ARBA00022448"/>
    </source>
</evidence>
<dbReference type="Gene3D" id="1.10.3080.10">
    <property type="entry name" value="Clc chloride channel"/>
    <property type="match status" value="1"/>
</dbReference>
<organism evidence="11 13">
    <name type="scientific">Chryseobacterium daecheongense</name>
    <dbReference type="NCBI Taxonomy" id="192389"/>
    <lineage>
        <taxon>Bacteria</taxon>
        <taxon>Pseudomonadati</taxon>
        <taxon>Bacteroidota</taxon>
        <taxon>Flavobacteriia</taxon>
        <taxon>Flavobacteriales</taxon>
        <taxon>Weeksellaceae</taxon>
        <taxon>Chryseobacterium group</taxon>
        <taxon>Chryseobacterium</taxon>
    </lineage>
</organism>
<accession>A0A3N0W4D1</accession>
<feature type="transmembrane region" description="Helical" evidence="10">
    <location>
        <begin position="174"/>
        <end position="199"/>
    </location>
</feature>
<dbReference type="AlphaFoldDB" id="A0A3N0W4D1"/>
<dbReference type="Pfam" id="PF00654">
    <property type="entry name" value="Voltage_CLC"/>
    <property type="match status" value="1"/>
</dbReference>
<keyword evidence="9" id="KW-0407">Ion channel</keyword>
<evidence type="ECO:0000256" key="3">
    <source>
        <dbReference type="ARBA" id="ARBA00022692"/>
    </source>
</evidence>
<evidence type="ECO:0000256" key="6">
    <source>
        <dbReference type="ARBA" id="ARBA00023136"/>
    </source>
</evidence>
<dbReference type="InterPro" id="IPR001807">
    <property type="entry name" value="ClC"/>
</dbReference>
<dbReference type="EMBL" id="SOQW01000001">
    <property type="protein sequence ID" value="TDX95142.1"/>
    <property type="molecule type" value="Genomic_DNA"/>
</dbReference>
<evidence type="ECO:0000313" key="12">
    <source>
        <dbReference type="EMBL" id="TDX95142.1"/>
    </source>
</evidence>
<evidence type="ECO:0000256" key="9">
    <source>
        <dbReference type="ARBA" id="ARBA00023303"/>
    </source>
</evidence>
<feature type="transmembrane region" description="Helical" evidence="10">
    <location>
        <begin position="211"/>
        <end position="234"/>
    </location>
</feature>
<evidence type="ECO:0000256" key="5">
    <source>
        <dbReference type="ARBA" id="ARBA00023065"/>
    </source>
</evidence>
<dbReference type="InterPro" id="IPR050368">
    <property type="entry name" value="ClC-type_chloride_channel"/>
</dbReference>
<comment type="subcellular location">
    <subcellularLocation>
        <location evidence="1">Membrane</location>
        <topology evidence="1">Multi-pass membrane protein</topology>
    </subcellularLocation>
</comment>
<dbReference type="RefSeq" id="WP_123261631.1">
    <property type="nucleotide sequence ID" value="NZ_RJTX01000001.1"/>
</dbReference>
<evidence type="ECO:0000256" key="4">
    <source>
        <dbReference type="ARBA" id="ARBA00022989"/>
    </source>
</evidence>
<dbReference type="GO" id="GO:0005254">
    <property type="term" value="F:chloride channel activity"/>
    <property type="evidence" value="ECO:0007669"/>
    <property type="project" value="UniProtKB-KW"/>
</dbReference>
<feature type="transmembrane region" description="Helical" evidence="10">
    <location>
        <begin position="119"/>
        <end position="141"/>
    </location>
</feature>
<dbReference type="PANTHER" id="PTHR43427:SF6">
    <property type="entry name" value="CHLORIDE CHANNEL PROTEIN CLC-E"/>
    <property type="match status" value="1"/>
</dbReference>
<feature type="transmembrane region" description="Helical" evidence="10">
    <location>
        <begin position="246"/>
        <end position="272"/>
    </location>
</feature>
<keyword evidence="6 10" id="KW-0472">Membrane</keyword>
<evidence type="ECO:0000313" key="11">
    <source>
        <dbReference type="EMBL" id="ROH99925.1"/>
    </source>
</evidence>
<evidence type="ECO:0000256" key="10">
    <source>
        <dbReference type="SAM" id="Phobius"/>
    </source>
</evidence>
<dbReference type="Proteomes" id="UP000295709">
    <property type="component" value="Unassembled WGS sequence"/>
</dbReference>
<dbReference type="InterPro" id="IPR014743">
    <property type="entry name" value="Cl-channel_core"/>
</dbReference>
<comment type="caution">
    <text evidence="11">The sequence shown here is derived from an EMBL/GenBank/DDBJ whole genome shotgun (WGS) entry which is preliminary data.</text>
</comment>
<evidence type="ECO:0000256" key="8">
    <source>
        <dbReference type="ARBA" id="ARBA00023214"/>
    </source>
</evidence>
<keyword evidence="2" id="KW-0813">Transport</keyword>
<name>A0A3N0W4D1_9FLAO</name>